<dbReference type="EMBL" id="JAINUG010000028">
    <property type="protein sequence ID" value="KAJ8409953.1"/>
    <property type="molecule type" value="Genomic_DNA"/>
</dbReference>
<feature type="region of interest" description="Disordered" evidence="1">
    <location>
        <begin position="88"/>
        <end position="148"/>
    </location>
</feature>
<evidence type="ECO:0000313" key="3">
    <source>
        <dbReference type="Proteomes" id="UP001221898"/>
    </source>
</evidence>
<dbReference type="Proteomes" id="UP001221898">
    <property type="component" value="Unassembled WGS sequence"/>
</dbReference>
<evidence type="ECO:0000313" key="2">
    <source>
        <dbReference type="EMBL" id="KAJ8409953.1"/>
    </source>
</evidence>
<name>A0AAD7SX73_9TELE</name>
<feature type="compositionally biased region" description="Acidic residues" evidence="1">
    <location>
        <begin position="97"/>
        <end position="109"/>
    </location>
</feature>
<keyword evidence="3" id="KW-1185">Reference proteome</keyword>
<organism evidence="2 3">
    <name type="scientific">Aldrovandia affinis</name>
    <dbReference type="NCBI Taxonomy" id="143900"/>
    <lineage>
        <taxon>Eukaryota</taxon>
        <taxon>Metazoa</taxon>
        <taxon>Chordata</taxon>
        <taxon>Craniata</taxon>
        <taxon>Vertebrata</taxon>
        <taxon>Euteleostomi</taxon>
        <taxon>Actinopterygii</taxon>
        <taxon>Neopterygii</taxon>
        <taxon>Teleostei</taxon>
        <taxon>Notacanthiformes</taxon>
        <taxon>Halosauridae</taxon>
        <taxon>Aldrovandia</taxon>
    </lineage>
</organism>
<protein>
    <submittedName>
        <fullName evidence="2">Uncharacterized protein</fullName>
    </submittedName>
</protein>
<dbReference type="AlphaFoldDB" id="A0AAD7SX73"/>
<gene>
    <name evidence="2" type="ORF">AAFF_G00209940</name>
</gene>
<evidence type="ECO:0000256" key="1">
    <source>
        <dbReference type="SAM" id="MobiDB-lite"/>
    </source>
</evidence>
<proteinExistence type="predicted"/>
<accession>A0AAD7SX73</accession>
<sequence>MAKHHRQVKCCNVFHILANKKRADMVKMGGGPKTPDFTTAEELVLQHNRGRPIMEDIAGGSFSEQAGSSVRRPYVKVAGHSVTLLQPTPIVLGQGEEPTDEASPDDDETVSASFSDVGSTAEPCPDPVEPDPSHSAGTGDGENESESQGDVRTLYNWISSGLLVQVDWLQVIFRMNPDDWDPLLPDRCHIVEHCSCNSDVTCPVWRHPQPPKTCESGLQLAKGHLYPGSCSSKSPLETGLRPWCWLCIRGHEVGFEGITRLQLGAHTVSPDK</sequence>
<reference evidence="2" key="1">
    <citation type="journal article" date="2023" name="Science">
        <title>Genome structures resolve the early diversification of teleost fishes.</title>
        <authorList>
            <person name="Parey E."/>
            <person name="Louis A."/>
            <person name="Montfort J."/>
            <person name="Bouchez O."/>
            <person name="Roques C."/>
            <person name="Iampietro C."/>
            <person name="Lluch J."/>
            <person name="Castinel A."/>
            <person name="Donnadieu C."/>
            <person name="Desvignes T."/>
            <person name="Floi Bucao C."/>
            <person name="Jouanno E."/>
            <person name="Wen M."/>
            <person name="Mejri S."/>
            <person name="Dirks R."/>
            <person name="Jansen H."/>
            <person name="Henkel C."/>
            <person name="Chen W.J."/>
            <person name="Zahm M."/>
            <person name="Cabau C."/>
            <person name="Klopp C."/>
            <person name="Thompson A.W."/>
            <person name="Robinson-Rechavi M."/>
            <person name="Braasch I."/>
            <person name="Lecointre G."/>
            <person name="Bobe J."/>
            <person name="Postlethwait J.H."/>
            <person name="Berthelot C."/>
            <person name="Roest Crollius H."/>
            <person name="Guiguen Y."/>
        </authorList>
    </citation>
    <scope>NUCLEOTIDE SEQUENCE</scope>
    <source>
        <strain evidence="2">NC1722</strain>
    </source>
</reference>
<comment type="caution">
    <text evidence="2">The sequence shown here is derived from an EMBL/GenBank/DDBJ whole genome shotgun (WGS) entry which is preliminary data.</text>
</comment>